<sequence>MFNVSLFLQTLPIMGMGMFGIFCVIAVIMISVMVLNKVTGKKKNDDQ</sequence>
<evidence type="ECO:0000313" key="2">
    <source>
        <dbReference type="EMBL" id="MBM6919629.1"/>
    </source>
</evidence>
<feature type="transmembrane region" description="Helical" evidence="1">
    <location>
        <begin position="12"/>
        <end position="35"/>
    </location>
</feature>
<comment type="caution">
    <text evidence="2">The sequence shown here is derived from an EMBL/GenBank/DDBJ whole genome shotgun (WGS) entry which is preliminary data.</text>
</comment>
<keyword evidence="1" id="KW-0812">Transmembrane</keyword>
<dbReference type="AlphaFoldDB" id="A0A939BBS4"/>
<name>A0A939BBS4_9FIRM</name>
<evidence type="ECO:0000256" key="1">
    <source>
        <dbReference type="SAM" id="Phobius"/>
    </source>
</evidence>
<accession>A0A939BBS4</accession>
<organism evidence="2 3">
    <name type="scientific">Merdimmobilis hominis</name>
    <dbReference type="NCBI Taxonomy" id="2897707"/>
    <lineage>
        <taxon>Bacteria</taxon>
        <taxon>Bacillati</taxon>
        <taxon>Bacillota</taxon>
        <taxon>Clostridia</taxon>
        <taxon>Eubacteriales</taxon>
        <taxon>Oscillospiraceae</taxon>
        <taxon>Merdimmobilis</taxon>
    </lineage>
</organism>
<dbReference type="Proteomes" id="UP000774750">
    <property type="component" value="Unassembled WGS sequence"/>
</dbReference>
<keyword evidence="3" id="KW-1185">Reference proteome</keyword>
<keyword evidence="1" id="KW-1133">Transmembrane helix</keyword>
<evidence type="ECO:0008006" key="4">
    <source>
        <dbReference type="Google" id="ProtNLM"/>
    </source>
</evidence>
<evidence type="ECO:0000313" key="3">
    <source>
        <dbReference type="Proteomes" id="UP000774750"/>
    </source>
</evidence>
<dbReference type="RefSeq" id="WP_204443557.1">
    <property type="nucleotide sequence ID" value="NZ_JACJKY010000001.1"/>
</dbReference>
<proteinExistence type="predicted"/>
<reference evidence="2" key="1">
    <citation type="submission" date="2020-08" db="EMBL/GenBank/DDBJ databases">
        <authorList>
            <person name="Cejkova D."/>
            <person name="Kubasova T."/>
            <person name="Jahodarova E."/>
            <person name="Rychlik I."/>
        </authorList>
    </citation>
    <scope>NUCLEOTIDE SEQUENCE</scope>
    <source>
        <strain evidence="2">An559</strain>
    </source>
</reference>
<gene>
    <name evidence="2" type="ORF">H6A12_00400</name>
</gene>
<dbReference type="EMBL" id="JACJKY010000001">
    <property type="protein sequence ID" value="MBM6919629.1"/>
    <property type="molecule type" value="Genomic_DNA"/>
</dbReference>
<protein>
    <recommendedName>
        <fullName evidence="4">Oxaloacetate decarboxylase</fullName>
    </recommendedName>
</protein>
<keyword evidence="1" id="KW-0472">Membrane</keyword>
<reference evidence="2" key="2">
    <citation type="journal article" date="2021" name="Sci. Rep.">
        <title>The distribution of antibiotic resistance genes in chicken gut microbiota commensals.</title>
        <authorList>
            <person name="Juricova H."/>
            <person name="Matiasovicova J."/>
            <person name="Kubasova T."/>
            <person name="Cejkova D."/>
            <person name="Rychlik I."/>
        </authorList>
    </citation>
    <scope>NUCLEOTIDE SEQUENCE</scope>
    <source>
        <strain evidence="2">An559</strain>
    </source>
</reference>